<dbReference type="PANTHER" id="PTHR32297:SF1">
    <property type="entry name" value="SODIUM CHANNEL MODIFIER 1"/>
    <property type="match status" value="1"/>
</dbReference>
<keyword evidence="7" id="KW-0863">Zinc-finger</keyword>
<accession>A0A5N6QST0</accession>
<feature type="domain" description="Sodium channel modifier 1 zinc-finger" evidence="11">
    <location>
        <begin position="76"/>
        <end position="102"/>
    </location>
</feature>
<keyword evidence="10" id="KW-0539">Nucleus</keyword>
<evidence type="ECO:0000313" key="14">
    <source>
        <dbReference type="Proteomes" id="UP000327013"/>
    </source>
</evidence>
<evidence type="ECO:0000256" key="7">
    <source>
        <dbReference type="ARBA" id="ARBA00022771"/>
    </source>
</evidence>
<protein>
    <recommendedName>
        <fullName evidence="3">Sodium channel modifier 1</fullName>
    </recommendedName>
</protein>
<keyword evidence="4" id="KW-0507">mRNA processing</keyword>
<keyword evidence="9" id="KW-0508">mRNA splicing</keyword>
<dbReference type="Pfam" id="PF15805">
    <property type="entry name" value="SCNM1_acidic"/>
    <property type="match status" value="1"/>
</dbReference>
<feature type="domain" description="Sodium channel modifier 1 acidic C-terminal" evidence="12">
    <location>
        <begin position="224"/>
        <end position="258"/>
    </location>
</feature>
<evidence type="ECO:0000256" key="1">
    <source>
        <dbReference type="ARBA" id="ARBA00004324"/>
    </source>
</evidence>
<dbReference type="InterPro" id="IPR033570">
    <property type="entry name" value="SCNM1"/>
</dbReference>
<dbReference type="GO" id="GO:0016607">
    <property type="term" value="C:nuclear speck"/>
    <property type="evidence" value="ECO:0007669"/>
    <property type="project" value="UniProtKB-SubCell"/>
</dbReference>
<evidence type="ECO:0000256" key="9">
    <source>
        <dbReference type="ARBA" id="ARBA00023187"/>
    </source>
</evidence>
<keyword evidence="8" id="KW-0862">Zinc</keyword>
<dbReference type="Pfam" id="PF15803">
    <property type="entry name" value="zf-SCNM1"/>
    <property type="match status" value="1"/>
</dbReference>
<keyword evidence="14" id="KW-1185">Reference proteome</keyword>
<evidence type="ECO:0000256" key="3">
    <source>
        <dbReference type="ARBA" id="ARBA00020620"/>
    </source>
</evidence>
<proteinExistence type="predicted"/>
<organism evidence="13 14">
    <name type="scientific">Carpinus fangiana</name>
    <dbReference type="NCBI Taxonomy" id="176857"/>
    <lineage>
        <taxon>Eukaryota</taxon>
        <taxon>Viridiplantae</taxon>
        <taxon>Streptophyta</taxon>
        <taxon>Embryophyta</taxon>
        <taxon>Tracheophyta</taxon>
        <taxon>Spermatophyta</taxon>
        <taxon>Magnoliopsida</taxon>
        <taxon>eudicotyledons</taxon>
        <taxon>Gunneridae</taxon>
        <taxon>Pentapetalae</taxon>
        <taxon>rosids</taxon>
        <taxon>fabids</taxon>
        <taxon>Fagales</taxon>
        <taxon>Betulaceae</taxon>
        <taxon>Carpinus</taxon>
    </lineage>
</organism>
<dbReference type="GO" id="GO:0008270">
    <property type="term" value="F:zinc ion binding"/>
    <property type="evidence" value="ECO:0007669"/>
    <property type="project" value="UniProtKB-KW"/>
</dbReference>
<evidence type="ECO:0000256" key="5">
    <source>
        <dbReference type="ARBA" id="ARBA00022723"/>
    </source>
</evidence>
<comment type="subcellular location">
    <subcellularLocation>
        <location evidence="1">Nucleus speckle</location>
    </subcellularLocation>
    <subcellularLocation>
        <location evidence="2">Nucleus</location>
        <location evidence="2">Nucleoplasm</location>
    </subcellularLocation>
</comment>
<dbReference type="EMBL" id="CM017322">
    <property type="protein sequence ID" value="KAE8008992.1"/>
    <property type="molecule type" value="Genomic_DNA"/>
</dbReference>
<keyword evidence="6" id="KW-0747">Spliceosome</keyword>
<dbReference type="OrthoDB" id="1924550at2759"/>
<gene>
    <name evidence="13" type="ORF">FH972_005450</name>
</gene>
<dbReference type="GO" id="GO:0008380">
    <property type="term" value="P:RNA splicing"/>
    <property type="evidence" value="ECO:0007669"/>
    <property type="project" value="UniProtKB-KW"/>
</dbReference>
<evidence type="ECO:0000256" key="8">
    <source>
        <dbReference type="ARBA" id="ARBA00022833"/>
    </source>
</evidence>
<dbReference type="GO" id="GO:0005681">
    <property type="term" value="C:spliceosomal complex"/>
    <property type="evidence" value="ECO:0007669"/>
    <property type="project" value="UniProtKB-KW"/>
</dbReference>
<reference evidence="13 14" key="1">
    <citation type="submission" date="2019-06" db="EMBL/GenBank/DDBJ databases">
        <title>A chromosomal-level reference genome of Carpinus fangiana (Coryloideae, Betulaceae).</title>
        <authorList>
            <person name="Yang X."/>
            <person name="Wang Z."/>
            <person name="Zhang L."/>
            <person name="Hao G."/>
            <person name="Liu J."/>
            <person name="Yang Y."/>
        </authorList>
    </citation>
    <scope>NUCLEOTIDE SEQUENCE [LARGE SCALE GENOMIC DNA]</scope>
    <source>
        <strain evidence="13">Cfa_2016G</strain>
        <tissue evidence="13">Leaf</tissue>
    </source>
</reference>
<evidence type="ECO:0000256" key="2">
    <source>
        <dbReference type="ARBA" id="ARBA00004642"/>
    </source>
</evidence>
<dbReference type="AlphaFoldDB" id="A0A5N6QST0"/>
<sequence length="262" mass="29805">MACYLKRHVVYTTESSNSYGCVNTGQETDRHRAMSVFGGDSWAREAQQRKRRVDDLAVEQLDGSSYKRLSSGKYACLLCPNSPILDSPLMLSMHCKGSSHRAAELKLKEQELMRRDEINKRIALSGSSIGTTNCTSRRQNFRPVDKPLIEQSRKVASEIHCDQTPQPQQSSSNANRDVQLILDHITNRNSLLSQHSSCPSIEVADKVVGQQQQQQHLDLWERQERELKFTAAGWKRDGHGKWFRDENVEFDSDEEDPNICLG</sequence>
<evidence type="ECO:0000256" key="10">
    <source>
        <dbReference type="ARBA" id="ARBA00023242"/>
    </source>
</evidence>
<evidence type="ECO:0000256" key="4">
    <source>
        <dbReference type="ARBA" id="ARBA00022664"/>
    </source>
</evidence>
<dbReference type="PANTHER" id="PTHR32297">
    <property type="entry name" value="SODIUM CHANNEL MODIFIER 1"/>
    <property type="match status" value="1"/>
</dbReference>
<evidence type="ECO:0000256" key="6">
    <source>
        <dbReference type="ARBA" id="ARBA00022728"/>
    </source>
</evidence>
<dbReference type="Proteomes" id="UP000327013">
    <property type="component" value="Chromosome 2"/>
</dbReference>
<evidence type="ECO:0000259" key="11">
    <source>
        <dbReference type="Pfam" id="PF15803"/>
    </source>
</evidence>
<evidence type="ECO:0000259" key="12">
    <source>
        <dbReference type="Pfam" id="PF15805"/>
    </source>
</evidence>
<keyword evidence="5" id="KW-0479">Metal-binding</keyword>
<evidence type="ECO:0000313" key="13">
    <source>
        <dbReference type="EMBL" id="KAE8008992.1"/>
    </source>
</evidence>
<dbReference type="GO" id="GO:0006397">
    <property type="term" value="P:mRNA processing"/>
    <property type="evidence" value="ECO:0007669"/>
    <property type="project" value="UniProtKB-KW"/>
</dbReference>
<dbReference type="InterPro" id="IPR031622">
    <property type="entry name" value="Znf-SCNM1"/>
</dbReference>
<name>A0A5N6QST0_9ROSI</name>
<dbReference type="InterPro" id="IPR031625">
    <property type="entry name" value="SCNM1_acidic"/>
</dbReference>